<dbReference type="AlphaFoldDB" id="A0A5Q0C8Q4"/>
<evidence type="ECO:0000313" key="4">
    <source>
        <dbReference type="Proteomes" id="UP000326881"/>
    </source>
</evidence>
<reference evidence="3 4" key="1">
    <citation type="submission" date="2019-08" db="EMBL/GenBank/DDBJ databases">
        <title>Prosopis cineraria nodule microbiome.</title>
        <authorList>
            <person name="Ali R."/>
            <person name="Chaluvadi S.R."/>
            <person name="Wang X."/>
        </authorList>
    </citation>
    <scope>NUCLEOTIDE SEQUENCE [LARGE SCALE GENOMIC DNA]</scope>
    <source>
        <strain evidence="3 4">BG7</strain>
    </source>
</reference>
<accession>A0A5Q0C8Q4</accession>
<dbReference type="PANTHER" id="PTHR34385">
    <property type="entry name" value="D-ALANYL-D-ALANINE CARBOXYPEPTIDASE"/>
    <property type="match status" value="1"/>
</dbReference>
<evidence type="ECO:0000313" key="3">
    <source>
        <dbReference type="EMBL" id="QFY60370.1"/>
    </source>
</evidence>
<gene>
    <name evidence="3" type="ORF">FZ934_07950</name>
</gene>
<dbReference type="GO" id="GO:0006508">
    <property type="term" value="P:proteolysis"/>
    <property type="evidence" value="ECO:0007669"/>
    <property type="project" value="InterPro"/>
</dbReference>
<keyword evidence="4" id="KW-1185">Reference proteome</keyword>
<protein>
    <recommendedName>
        <fullName evidence="2">D-alanyl-D-alanine carboxypeptidase-like core domain-containing protein</fullName>
    </recommendedName>
</protein>
<proteinExistence type="predicted"/>
<dbReference type="KEGG" id="rgr:FZ934_07950"/>
<feature type="region of interest" description="Disordered" evidence="1">
    <location>
        <begin position="347"/>
        <end position="371"/>
    </location>
</feature>
<dbReference type="EMBL" id="CP043498">
    <property type="protein sequence ID" value="QFY60370.1"/>
    <property type="molecule type" value="Genomic_DNA"/>
</dbReference>
<dbReference type="CDD" id="cd14814">
    <property type="entry name" value="Peptidase_M15"/>
    <property type="match status" value="1"/>
</dbReference>
<sequence length="784" mass="83275">MANEEKKLVVDVMARVDKLEKGMARAAANVNKQSAVMEARTKKFAVSLESNITSAVDKVNGALGKIGLGGIAAGGVAGIVAGLASIAKGVAEIGDQAKVAGINVKAFQELKYVAEQNRIGIDSLTDGIKELNLRADEFIVTGQGSAAEAFQRLGYNSETLAKKLKDPSELFAEIIGRLKQFDKAAQIRIADEVFGGTGGEKFVQLINQGAEGIRATTKEANALGLVMDDALIRRAEEIDRRFNAISNTVGMNLKSAIVSAADSLADFIDGFRDFQNQQTKTLDNRQIELGQQRLELENKILEAQNNSTLSVRNRTRAIETYQAQLRKVAEEEAKIVDVINGRVKAAQRPTDRTWTPPVAPPGGFGSTGSGKADLSRFLAPGKDASSISGMSSSFESKLEKLFAALPVELANQIKINSGFRSNERQAQLWQQALEKYGSVSEARKWVAPPGNSQHNKGNAADLGYGSSAAKDWVHQNASRFGLSFPLSNEDWHIEDSDARSKDVADKTKDLEARGKAYDDIIAKAQQFVAEQGLEADALGMTEQAAAKLRYEQELLNAAKEAGIQLNPAQVNSLKELAANMAEAEARTRQLGKSQEEAAQKAAELANAGKEIVGGFVSDLIHGVSAADALRNALARVADTMLSSALDQLFGGGTVKAGGGLLGGLFSSIFSGIGKNANGTDNWRGGLSVVGERGPEIVNLPQGAQVIPNHKLITAPVAPSLKGSGGASTVNNASTLNVNVSGANGDDHVRMLVKQGVGEALAEQNERMRRGGFGQMQDQWSAQKG</sequence>
<dbReference type="Gene3D" id="3.30.1380.10">
    <property type="match status" value="1"/>
</dbReference>
<dbReference type="Proteomes" id="UP000326881">
    <property type="component" value="Chromosome"/>
</dbReference>
<organism evidence="3 4">
    <name type="scientific">Rhizobium grahamii</name>
    <dbReference type="NCBI Taxonomy" id="1120045"/>
    <lineage>
        <taxon>Bacteria</taxon>
        <taxon>Pseudomonadati</taxon>
        <taxon>Pseudomonadota</taxon>
        <taxon>Alphaproteobacteria</taxon>
        <taxon>Hyphomicrobiales</taxon>
        <taxon>Rhizobiaceae</taxon>
        <taxon>Rhizobium/Agrobacterium group</taxon>
        <taxon>Rhizobium</taxon>
    </lineage>
</organism>
<dbReference type="Pfam" id="PF02557">
    <property type="entry name" value="VanY"/>
    <property type="match status" value="1"/>
</dbReference>
<dbReference type="RefSeq" id="WP_153270615.1">
    <property type="nucleotide sequence ID" value="NZ_CP043498.1"/>
</dbReference>
<dbReference type="PANTHER" id="PTHR34385:SF1">
    <property type="entry name" value="PEPTIDOGLYCAN L-ALANYL-D-GLUTAMATE ENDOPEPTIDASE CWLK"/>
    <property type="match status" value="1"/>
</dbReference>
<feature type="domain" description="D-alanyl-D-alanine carboxypeptidase-like core" evidence="2">
    <location>
        <begin position="391"/>
        <end position="493"/>
    </location>
</feature>
<dbReference type="OrthoDB" id="38641at2"/>
<dbReference type="GO" id="GO:0008233">
    <property type="term" value="F:peptidase activity"/>
    <property type="evidence" value="ECO:0007669"/>
    <property type="project" value="InterPro"/>
</dbReference>
<dbReference type="InterPro" id="IPR003709">
    <property type="entry name" value="VanY-like_core_dom"/>
</dbReference>
<evidence type="ECO:0000256" key="1">
    <source>
        <dbReference type="SAM" id="MobiDB-lite"/>
    </source>
</evidence>
<dbReference type="SUPFAM" id="SSF55166">
    <property type="entry name" value="Hedgehog/DD-peptidase"/>
    <property type="match status" value="1"/>
</dbReference>
<name>A0A5Q0C8Q4_9HYPH</name>
<evidence type="ECO:0000259" key="2">
    <source>
        <dbReference type="Pfam" id="PF02557"/>
    </source>
</evidence>
<dbReference type="InterPro" id="IPR052179">
    <property type="entry name" value="DD-CPase-like"/>
</dbReference>
<dbReference type="InterPro" id="IPR009045">
    <property type="entry name" value="Zn_M74/Hedgehog-like"/>
</dbReference>